<evidence type="ECO:0000259" key="2">
    <source>
        <dbReference type="PROSITE" id="PS50206"/>
    </source>
</evidence>
<evidence type="ECO:0000313" key="3">
    <source>
        <dbReference type="EMBL" id="KAG5186009.1"/>
    </source>
</evidence>
<dbReference type="InterPro" id="IPR040503">
    <property type="entry name" value="TRHO_N"/>
</dbReference>
<dbReference type="InterPro" id="IPR001763">
    <property type="entry name" value="Rhodanese-like_dom"/>
</dbReference>
<evidence type="ECO:0000313" key="4">
    <source>
        <dbReference type="Proteomes" id="UP000664859"/>
    </source>
</evidence>
<dbReference type="InterPro" id="IPR020936">
    <property type="entry name" value="TrhO"/>
</dbReference>
<dbReference type="InterPro" id="IPR036873">
    <property type="entry name" value="Rhodanese-like_dom_sf"/>
</dbReference>
<feature type="compositionally biased region" description="Basic residues" evidence="1">
    <location>
        <begin position="226"/>
        <end position="235"/>
    </location>
</feature>
<protein>
    <recommendedName>
        <fullName evidence="2">Rhodanese domain-containing protein</fullName>
    </recommendedName>
</protein>
<dbReference type="OrthoDB" id="25002at2759"/>
<evidence type="ECO:0000256" key="1">
    <source>
        <dbReference type="SAM" id="MobiDB-lite"/>
    </source>
</evidence>
<dbReference type="AlphaFoldDB" id="A0A836CHR8"/>
<feature type="region of interest" description="Disordered" evidence="1">
    <location>
        <begin position="173"/>
        <end position="255"/>
    </location>
</feature>
<dbReference type="Pfam" id="PF17773">
    <property type="entry name" value="UPF0176_N"/>
    <property type="match status" value="1"/>
</dbReference>
<feature type="domain" description="Rhodanese" evidence="2">
    <location>
        <begin position="559"/>
        <end position="699"/>
    </location>
</feature>
<gene>
    <name evidence="3" type="ORF">JKP88DRAFT_353964</name>
</gene>
<sequence>MGKRKHSSKDASEEEHLEAIALLQASAAAAEAKGDYAKALKRRRRLVKLTREDEDVQELEGMLHDGQMYLVDCNSGQVFTAERDDDGELVEVGRRDPLTRQVRIVAPPAVAGGVSSGGAGHEAQAVADGSGAGADAETAAKAAKLQRKLAKANAAGDDAKAAKLLRKLERLGTDGSGTATTQAHRVVLDTGGSGSGSGGGGSSGGDSGAATAAPGSGGGSDAKTLSSKKKKKGKKSACEASGAGEGGGGGTAAGGVTGYSGELSRSGVPFGKWFPNATRVPGAQYDADVRISIVLFYTYVDPLWSPLRQQEAIRMAVKKAATLLPARRSARVQCAARQRLSAPHVPSMRSDDAYVRWMRAVFLGCELNLGGRLRVAREGFNATVSGTHAGVRAFADALRQRAARELWHTRRSAAARGAGGKWKASRRERAARSCQPRSFDAAFADTDFKYIDDLPLTQGGPKQPLAAPPLSKRGRCNPAPAARRAFSFTRAAAACCRGGVPLTAFKDLSVFPVNELVHYGITPEAAPLGRGGVHLPAEEYHKKMKEYHKKMKEYHKRMKEDNTVIIDVRNAYESAIGHFQPPAAEATLATASGGGDLVDPLMRVSTEFPRWLAAEDTKAKLAGKNVLMYCTGGKHFEVISEDNKAKLAGKNALMYCTGGIRCERASALLRQEYGNDVGGVYQLQGGIEAYLKKFPEGGFWKGKNFTFDKRSAISAYAKQDTEKQEVLGECCMCAAKWDKYEGKRRCTTCPVPLLICQACLTKKADKDAANAHLLRCPLCKAEGKTVPDNRPRNGTSKTLEWNY</sequence>
<dbReference type="Pfam" id="PF12368">
    <property type="entry name" value="Rhodanese_C"/>
    <property type="match status" value="1"/>
</dbReference>
<accession>A0A836CHR8</accession>
<proteinExistence type="predicted"/>
<organism evidence="3 4">
    <name type="scientific">Tribonema minus</name>
    <dbReference type="NCBI Taxonomy" id="303371"/>
    <lineage>
        <taxon>Eukaryota</taxon>
        <taxon>Sar</taxon>
        <taxon>Stramenopiles</taxon>
        <taxon>Ochrophyta</taxon>
        <taxon>PX clade</taxon>
        <taxon>Xanthophyceae</taxon>
        <taxon>Tribonematales</taxon>
        <taxon>Tribonemataceae</taxon>
        <taxon>Tribonema</taxon>
    </lineage>
</organism>
<comment type="caution">
    <text evidence="3">The sequence shown here is derived from an EMBL/GenBank/DDBJ whole genome shotgun (WGS) entry which is preliminary data.</text>
</comment>
<dbReference type="PROSITE" id="PS50206">
    <property type="entry name" value="RHODANESE_3"/>
    <property type="match status" value="1"/>
</dbReference>
<feature type="compositionally biased region" description="Gly residues" evidence="1">
    <location>
        <begin position="191"/>
        <end position="207"/>
    </location>
</feature>
<dbReference type="PANTHER" id="PTHR43268:SF7">
    <property type="entry name" value="RHODANESE DOMAIN-CONTAINING PROTEIN"/>
    <property type="match status" value="1"/>
</dbReference>
<name>A0A836CHR8_9STRA</name>
<dbReference type="Gene3D" id="3.40.250.10">
    <property type="entry name" value="Rhodanese-like domain"/>
    <property type="match status" value="2"/>
</dbReference>
<dbReference type="EMBL" id="JAFCMP010000114">
    <property type="protein sequence ID" value="KAG5186009.1"/>
    <property type="molecule type" value="Genomic_DNA"/>
</dbReference>
<reference evidence="3" key="1">
    <citation type="submission" date="2021-02" db="EMBL/GenBank/DDBJ databases">
        <title>First Annotated Genome of the Yellow-green Alga Tribonema minus.</title>
        <authorList>
            <person name="Mahan K.M."/>
        </authorList>
    </citation>
    <scope>NUCLEOTIDE SEQUENCE</scope>
    <source>
        <strain evidence="3">UTEX B ZZ1240</strain>
    </source>
</reference>
<dbReference type="PANTHER" id="PTHR43268">
    <property type="entry name" value="THIOSULFATE SULFURTRANSFERASE/RHODANESE-LIKE DOMAIN-CONTAINING PROTEIN 2"/>
    <property type="match status" value="1"/>
</dbReference>
<dbReference type="Gene3D" id="3.30.70.100">
    <property type="match status" value="1"/>
</dbReference>
<dbReference type="InterPro" id="IPR022111">
    <property type="entry name" value="Rhodanese_C"/>
</dbReference>
<dbReference type="SUPFAM" id="SSF52821">
    <property type="entry name" value="Rhodanese/Cell cycle control phosphatase"/>
    <property type="match status" value="1"/>
</dbReference>
<dbReference type="Proteomes" id="UP000664859">
    <property type="component" value="Unassembled WGS sequence"/>
</dbReference>
<keyword evidence="4" id="KW-1185">Reference proteome</keyword>
<feature type="compositionally biased region" description="Gly residues" evidence="1">
    <location>
        <begin position="243"/>
        <end position="255"/>
    </location>
</feature>
<dbReference type="SMART" id="SM00450">
    <property type="entry name" value="RHOD"/>
    <property type="match status" value="1"/>
</dbReference>